<evidence type="ECO:0000313" key="2">
    <source>
        <dbReference type="EMBL" id="TYJ53934.1"/>
    </source>
</evidence>
<accession>A0A5D3ATC7</accession>
<keyword evidence="3" id="KW-1185">Reference proteome</keyword>
<name>A0A5D3ATC7_9TREE</name>
<dbReference type="EMBL" id="NIDF01000073">
    <property type="protein sequence ID" value="TYJ53934.1"/>
    <property type="molecule type" value="Genomic_DNA"/>
</dbReference>
<reference evidence="2 3" key="1">
    <citation type="submission" date="2017-05" db="EMBL/GenBank/DDBJ databases">
        <title>The Genome Sequence of Tsuchiyaea wingfieldii DSM 27421.</title>
        <authorList>
            <person name="Cuomo C."/>
            <person name="Passer A."/>
            <person name="Billmyre B."/>
            <person name="Heitman J."/>
        </authorList>
    </citation>
    <scope>NUCLEOTIDE SEQUENCE [LARGE SCALE GENOMIC DNA]</scope>
    <source>
        <strain evidence="2 3">DSM 27421</strain>
    </source>
</reference>
<gene>
    <name evidence="2" type="ORF">B9479_005409</name>
</gene>
<comment type="caution">
    <text evidence="2">The sequence shown here is derived from an EMBL/GenBank/DDBJ whole genome shotgun (WGS) entry which is preliminary data.</text>
</comment>
<feature type="region of interest" description="Disordered" evidence="1">
    <location>
        <begin position="385"/>
        <end position="404"/>
    </location>
</feature>
<protein>
    <submittedName>
        <fullName evidence="2">Uncharacterized protein</fullName>
    </submittedName>
</protein>
<evidence type="ECO:0000313" key="3">
    <source>
        <dbReference type="Proteomes" id="UP000322245"/>
    </source>
</evidence>
<sequence>MSGPQEYGIRSELIATEVLVEGSLPALSSTGANDRDDNYGHFLQRRVDQPIIEPRFSLRCFRDEGIGGGETAVPVPYEVGIAAREYLDSVVARIQHLQSTIPDISTVRWGDTAEKYQEDNRQAHINQLTFLSDAMHYVNTRSARPFAYRVHSTVDSFLGDGGNLNGNADRPMDPMEYEKKLERAVASAKGVDELCSESKNTIKLAFTTGINHPTRLARSLPSSAGEHGGEVNGWNVSSPQASVSCRVMDDCDKWIHKNKSAHNSYAKTFLLALDAAVPQEQTFQLGKMTTAEDFMVDTNTYEHGLFQQAAYKAVDEVSVLNDEGNSEEGFVDGHRVKAAWVDASMFGVLSGRPLRDRQWHSTIRSEYKKSIDEGLDIMRGEVEGTGASDTAQSEKSIWGTWTEF</sequence>
<evidence type="ECO:0000256" key="1">
    <source>
        <dbReference type="SAM" id="MobiDB-lite"/>
    </source>
</evidence>
<dbReference type="Proteomes" id="UP000322245">
    <property type="component" value="Unassembled WGS sequence"/>
</dbReference>
<dbReference type="AlphaFoldDB" id="A0A5D3ATC7"/>
<proteinExistence type="predicted"/>
<organism evidence="2 3">
    <name type="scientific">Cryptococcus floricola</name>
    <dbReference type="NCBI Taxonomy" id="2591691"/>
    <lineage>
        <taxon>Eukaryota</taxon>
        <taxon>Fungi</taxon>
        <taxon>Dikarya</taxon>
        <taxon>Basidiomycota</taxon>
        <taxon>Agaricomycotina</taxon>
        <taxon>Tremellomycetes</taxon>
        <taxon>Tremellales</taxon>
        <taxon>Cryptococcaceae</taxon>
        <taxon>Cryptococcus</taxon>
    </lineage>
</organism>